<dbReference type="Gene3D" id="1.10.486.10">
    <property type="entry name" value="PCRA, domain 4"/>
    <property type="match status" value="1"/>
</dbReference>
<evidence type="ECO:0000259" key="13">
    <source>
        <dbReference type="PROSITE" id="PS51198"/>
    </source>
</evidence>
<feature type="compositionally biased region" description="Polar residues" evidence="12">
    <location>
        <begin position="704"/>
        <end position="719"/>
    </location>
</feature>
<sequence length="788" mass="89782">MTTTTDSLSHLNPHQRRAVEHFCGPLLVVAGAGSGKTRALTYRIANLITEHRVNPENILAVTFTNKAAREMKERIQKLFAEQMALSEYGERYDLLPEYDQVKLRSKVYKLVIKDLWCGTFHSLLSRILRFDIEKYQDENGRSWKKNFSIFDESDAQSLVKEIVTKQLNLSDKKFNPRSVRYTISNAKNQGLSPKDYEKEEPNYKGRVIAEVYNCYQDRLAANNALDFDDLILIPVRLFQQNEQVLGYWHNKFRHILVDEYQDTNRTQYQLISLLSTYGEQKSLWKWDNRSVFVVGDADQSIYSFRMADFTILLDFQQDFGDGLEDDDTRSMVKLEENYRSCENILQAANYLIENNTQRIDKVLKPTRGEGEQIFYFKAEDEVAEANFVVNKIISLENENPDINWGSFSILYRTNAQSRPFEDMLVRNGIPYTVVGGLKFYDRKEIKDVLAYLRAIANPADTVSLLRVINTPRRGIGKATIENLTNAAQELGVSLWEILSDETSVNTLGGRSSKSVNNFAKMIGRFQQEIENISASEILQTVVEESGYVQDLQKQGNDEAEDRIRNVGELYNAVRQYEEEAEQDASLAGFLSSTALSSDLDNVKEGQSAVSLMTLHSSKGLEFPVVFLVGLEQGLFPNYRSMNDPASLEEERRLCYVGITRAQERLFISHARERRLYGTREPAVRSQFLDELPKELLATQHSRSTTYTNTGGRTSASYNNGFEKAKKNDSQPASNVNWQVGDKVMHKSFGAGEITHIFGSGNKVSVAIKFPGLGQKIIDPRVAQLQKME</sequence>
<dbReference type="GO" id="GO:0000725">
    <property type="term" value="P:recombinational repair"/>
    <property type="evidence" value="ECO:0007669"/>
    <property type="project" value="TreeGrafter"/>
</dbReference>
<accession>A0A1Z4LS30</accession>
<dbReference type="CDD" id="cd18807">
    <property type="entry name" value="SF1_C_UvrD"/>
    <property type="match status" value="1"/>
</dbReference>
<dbReference type="EMBL" id="AP018227">
    <property type="protein sequence ID" value="BAY84056.1"/>
    <property type="molecule type" value="Genomic_DNA"/>
</dbReference>
<evidence type="ECO:0000256" key="8">
    <source>
        <dbReference type="ARBA" id="ARBA00034617"/>
    </source>
</evidence>
<organism evidence="15 16">
    <name type="scientific">Calothrix parasitica NIES-267</name>
    <dbReference type="NCBI Taxonomy" id="1973488"/>
    <lineage>
        <taxon>Bacteria</taxon>
        <taxon>Bacillati</taxon>
        <taxon>Cyanobacteriota</taxon>
        <taxon>Cyanophyceae</taxon>
        <taxon>Nostocales</taxon>
        <taxon>Calotrichaceae</taxon>
        <taxon>Calothrix</taxon>
    </lineage>
</organism>
<dbReference type="Proteomes" id="UP000218418">
    <property type="component" value="Chromosome"/>
</dbReference>
<evidence type="ECO:0000256" key="1">
    <source>
        <dbReference type="ARBA" id="ARBA00009922"/>
    </source>
</evidence>
<evidence type="ECO:0000313" key="15">
    <source>
        <dbReference type="EMBL" id="BAY84056.1"/>
    </source>
</evidence>
<dbReference type="GO" id="GO:0005829">
    <property type="term" value="C:cytosol"/>
    <property type="evidence" value="ECO:0007669"/>
    <property type="project" value="TreeGrafter"/>
</dbReference>
<dbReference type="PANTHER" id="PTHR11070">
    <property type="entry name" value="UVRD / RECB / PCRA DNA HELICASE FAMILY MEMBER"/>
    <property type="match status" value="1"/>
</dbReference>
<dbReference type="NCBIfam" id="TIGR01073">
    <property type="entry name" value="pcrA"/>
    <property type="match status" value="1"/>
</dbReference>
<evidence type="ECO:0000256" key="11">
    <source>
        <dbReference type="RuleBase" id="RU364053"/>
    </source>
</evidence>
<feature type="domain" description="UvrD-like helicase C-terminal" evidence="14">
    <location>
        <begin position="342"/>
        <end position="619"/>
    </location>
</feature>
<keyword evidence="2 10" id="KW-0547">Nucleotide-binding</keyword>
<keyword evidence="16" id="KW-1185">Reference proteome</keyword>
<comment type="similarity">
    <text evidence="1 11">Belongs to the helicase family. UvrD subfamily.</text>
</comment>
<dbReference type="AlphaFoldDB" id="A0A1Z4LS30"/>
<dbReference type="InterPro" id="IPR027417">
    <property type="entry name" value="P-loop_NTPase"/>
</dbReference>
<keyword evidence="5 10" id="KW-0067">ATP-binding</keyword>
<gene>
    <name evidence="15" type="ORF">NIES267_35510</name>
</gene>
<protein>
    <recommendedName>
        <fullName evidence="11">ATP-dependent DNA helicase</fullName>
        <ecNumber evidence="11">5.6.2.4</ecNumber>
    </recommendedName>
</protein>
<keyword evidence="4 10" id="KW-0347">Helicase</keyword>
<evidence type="ECO:0000256" key="3">
    <source>
        <dbReference type="ARBA" id="ARBA00022801"/>
    </source>
</evidence>
<keyword evidence="7" id="KW-0413">Isomerase</keyword>
<comment type="catalytic activity">
    <reaction evidence="8">
        <text>Couples ATP hydrolysis with the unwinding of duplex DNA by translocating in the 3'-5' direction.</text>
        <dbReference type="EC" id="5.6.2.4"/>
    </reaction>
</comment>
<evidence type="ECO:0000256" key="5">
    <source>
        <dbReference type="ARBA" id="ARBA00022840"/>
    </source>
</evidence>
<evidence type="ECO:0000256" key="4">
    <source>
        <dbReference type="ARBA" id="ARBA00022806"/>
    </source>
</evidence>
<evidence type="ECO:0000256" key="7">
    <source>
        <dbReference type="ARBA" id="ARBA00023235"/>
    </source>
</evidence>
<dbReference type="GO" id="GO:0016887">
    <property type="term" value="F:ATP hydrolysis activity"/>
    <property type="evidence" value="ECO:0007669"/>
    <property type="project" value="RHEA"/>
</dbReference>
<feature type="region of interest" description="Disordered" evidence="12">
    <location>
        <begin position="704"/>
        <end position="734"/>
    </location>
</feature>
<comment type="catalytic activity">
    <reaction evidence="9 11">
        <text>ATP + H2O = ADP + phosphate + H(+)</text>
        <dbReference type="Rhea" id="RHEA:13065"/>
        <dbReference type="ChEBI" id="CHEBI:15377"/>
        <dbReference type="ChEBI" id="CHEBI:15378"/>
        <dbReference type="ChEBI" id="CHEBI:30616"/>
        <dbReference type="ChEBI" id="CHEBI:43474"/>
        <dbReference type="ChEBI" id="CHEBI:456216"/>
        <dbReference type="EC" id="5.6.2.4"/>
    </reaction>
</comment>
<dbReference type="InterPro" id="IPR014017">
    <property type="entry name" value="DNA_helicase_UvrD-like_C"/>
</dbReference>
<dbReference type="GO" id="GO:0009314">
    <property type="term" value="P:response to radiation"/>
    <property type="evidence" value="ECO:0007669"/>
    <property type="project" value="UniProtKB-ARBA"/>
</dbReference>
<dbReference type="Pfam" id="PF21196">
    <property type="entry name" value="PcrA_UvrD_tudor"/>
    <property type="match status" value="1"/>
</dbReference>
<evidence type="ECO:0000256" key="9">
    <source>
        <dbReference type="ARBA" id="ARBA00048988"/>
    </source>
</evidence>
<dbReference type="Pfam" id="PF00580">
    <property type="entry name" value="UvrD-helicase"/>
    <property type="match status" value="1"/>
</dbReference>
<dbReference type="Pfam" id="PF13361">
    <property type="entry name" value="UvrD_C"/>
    <property type="match status" value="1"/>
</dbReference>
<dbReference type="CDD" id="cd17932">
    <property type="entry name" value="DEXQc_UvrD"/>
    <property type="match status" value="1"/>
</dbReference>
<dbReference type="GO" id="GO:0006260">
    <property type="term" value="P:DNA replication"/>
    <property type="evidence" value="ECO:0007669"/>
    <property type="project" value="InterPro"/>
</dbReference>
<dbReference type="PROSITE" id="PS51217">
    <property type="entry name" value="UVRD_HELICASE_CTER"/>
    <property type="match status" value="1"/>
</dbReference>
<keyword evidence="3 10" id="KW-0378">Hydrolase</keyword>
<reference evidence="15 16" key="1">
    <citation type="submission" date="2017-06" db="EMBL/GenBank/DDBJ databases">
        <title>Genome sequencing of cyanobaciteial culture collection at National Institute for Environmental Studies (NIES).</title>
        <authorList>
            <person name="Hirose Y."/>
            <person name="Shimura Y."/>
            <person name="Fujisawa T."/>
            <person name="Nakamura Y."/>
            <person name="Kawachi M."/>
        </authorList>
    </citation>
    <scope>NUCLEOTIDE SEQUENCE [LARGE SCALE GENOMIC DNA]</scope>
    <source>
        <strain evidence="15 16">NIES-267</strain>
    </source>
</reference>
<evidence type="ECO:0000256" key="12">
    <source>
        <dbReference type="SAM" id="MobiDB-lite"/>
    </source>
</evidence>
<evidence type="ECO:0000256" key="6">
    <source>
        <dbReference type="ARBA" id="ARBA00023125"/>
    </source>
</evidence>
<dbReference type="SUPFAM" id="SSF52540">
    <property type="entry name" value="P-loop containing nucleoside triphosphate hydrolases"/>
    <property type="match status" value="1"/>
</dbReference>
<dbReference type="Gene3D" id="1.10.10.160">
    <property type="match status" value="1"/>
</dbReference>
<dbReference type="InterPro" id="IPR005751">
    <property type="entry name" value="ATP-dep_DNA_helicase_PcrA"/>
</dbReference>
<dbReference type="InterPro" id="IPR014016">
    <property type="entry name" value="UvrD-like_ATP-bd"/>
</dbReference>
<dbReference type="OrthoDB" id="9810135at2"/>
<dbReference type="GO" id="GO:0033202">
    <property type="term" value="C:DNA helicase complex"/>
    <property type="evidence" value="ECO:0007669"/>
    <property type="project" value="TreeGrafter"/>
</dbReference>
<feature type="domain" description="UvrD-like helicase ATP-binding" evidence="13">
    <location>
        <begin position="9"/>
        <end position="341"/>
    </location>
</feature>
<dbReference type="GO" id="GO:0043138">
    <property type="term" value="F:3'-5' DNA helicase activity"/>
    <property type="evidence" value="ECO:0007669"/>
    <property type="project" value="UniProtKB-EC"/>
</dbReference>
<dbReference type="GO" id="GO:0005524">
    <property type="term" value="F:ATP binding"/>
    <property type="evidence" value="ECO:0007669"/>
    <property type="project" value="UniProtKB-UniRule"/>
</dbReference>
<keyword evidence="6 11" id="KW-0238">DNA-binding</keyword>
<dbReference type="InterPro" id="IPR013986">
    <property type="entry name" value="DExx_box_DNA_helicase_dom_sf"/>
</dbReference>
<feature type="binding site" evidence="10">
    <location>
        <begin position="30"/>
        <end position="37"/>
    </location>
    <ligand>
        <name>ATP</name>
        <dbReference type="ChEBI" id="CHEBI:30616"/>
    </ligand>
</feature>
<name>A0A1Z4LS30_9CYAN</name>
<proteinExistence type="inferred from homology"/>
<evidence type="ECO:0000256" key="10">
    <source>
        <dbReference type="PROSITE-ProRule" id="PRU00560"/>
    </source>
</evidence>
<dbReference type="PANTHER" id="PTHR11070:SF2">
    <property type="entry name" value="ATP-DEPENDENT DNA HELICASE SRS2"/>
    <property type="match status" value="1"/>
</dbReference>
<dbReference type="Gene3D" id="3.40.50.300">
    <property type="entry name" value="P-loop containing nucleotide triphosphate hydrolases"/>
    <property type="match status" value="2"/>
</dbReference>
<dbReference type="FunFam" id="1.10.10.160:FF:000001">
    <property type="entry name" value="ATP-dependent DNA helicase"/>
    <property type="match status" value="1"/>
</dbReference>
<dbReference type="PROSITE" id="PS51198">
    <property type="entry name" value="UVRD_HELICASE_ATP_BIND"/>
    <property type="match status" value="1"/>
</dbReference>
<evidence type="ECO:0000259" key="14">
    <source>
        <dbReference type="PROSITE" id="PS51217"/>
    </source>
</evidence>
<dbReference type="InterPro" id="IPR000212">
    <property type="entry name" value="DNA_helicase_UvrD/REP"/>
</dbReference>
<dbReference type="EC" id="5.6.2.4" evidence="11"/>
<evidence type="ECO:0000313" key="16">
    <source>
        <dbReference type="Proteomes" id="UP000218418"/>
    </source>
</evidence>
<evidence type="ECO:0000256" key="2">
    <source>
        <dbReference type="ARBA" id="ARBA00022741"/>
    </source>
</evidence>
<dbReference type="GO" id="GO:0003677">
    <property type="term" value="F:DNA binding"/>
    <property type="evidence" value="ECO:0007669"/>
    <property type="project" value="UniProtKB-KW"/>
</dbReference>
<dbReference type="FunFam" id="1.10.486.10:FF:000003">
    <property type="entry name" value="ATP-dependent DNA helicase"/>
    <property type="match status" value="1"/>
</dbReference>